<dbReference type="KEGG" id="tem:JW646_16495"/>
<gene>
    <name evidence="5" type="ORF">JW646_16495</name>
</gene>
<keyword evidence="6" id="KW-1185">Reference proteome</keyword>
<dbReference type="InterPro" id="IPR052021">
    <property type="entry name" value="Type-I_RS_S_subunit"/>
</dbReference>
<organism evidence="5 6">
    <name type="scientific">Terrisporobacter hibernicus</name>
    <dbReference type="NCBI Taxonomy" id="2813371"/>
    <lineage>
        <taxon>Bacteria</taxon>
        <taxon>Bacillati</taxon>
        <taxon>Bacillota</taxon>
        <taxon>Clostridia</taxon>
        <taxon>Peptostreptococcales</taxon>
        <taxon>Peptostreptococcaceae</taxon>
        <taxon>Terrisporobacter</taxon>
    </lineage>
</organism>
<protein>
    <submittedName>
        <fullName evidence="5">Restriction endonuclease subunit S</fullName>
        <ecNumber evidence="5">3.1.21.-</ecNumber>
    </submittedName>
</protein>
<dbReference type="Gene3D" id="3.90.220.20">
    <property type="entry name" value="DNA methylase specificity domains"/>
    <property type="match status" value="1"/>
</dbReference>
<dbReference type="PANTHER" id="PTHR30408">
    <property type="entry name" value="TYPE-1 RESTRICTION ENZYME ECOKI SPECIFICITY PROTEIN"/>
    <property type="match status" value="1"/>
</dbReference>
<dbReference type="PANTHER" id="PTHR30408:SF12">
    <property type="entry name" value="TYPE I RESTRICTION ENZYME MJAVIII SPECIFICITY SUBUNIT"/>
    <property type="match status" value="1"/>
</dbReference>
<sequence length="286" mass="33297">MQTLTVCVKNLLKTNELGTKQKLRVTFTQQEIDKTINVYINKTEMESFSRLLDISGIENNNLNVDVYFDKKEVETDFGLFKVDNEKFEEKNTIEFGSIADFIRGSNLVKKVYEKEATHKAVMLYDVQNRELELENLTPINIDDINLNKKYLLKKGDVLLSCRGNVVKIAVIDEIPDNRILSHNFIAIRPDREVNTYFIKAYLESPIGKYYISKRLKGMTVLTLSVKDLYDMPFPNIDRKKQEDIGNKLIKSKEHYNQKLKEIKEQLKNDTIAIYSDLEINEVLNQI</sequence>
<dbReference type="GO" id="GO:0004519">
    <property type="term" value="F:endonuclease activity"/>
    <property type="evidence" value="ECO:0007669"/>
    <property type="project" value="UniProtKB-KW"/>
</dbReference>
<keyword evidence="5" id="KW-0540">Nuclease</keyword>
<dbReference type="EMBL" id="CP081135">
    <property type="protein sequence ID" value="UEL47211.1"/>
    <property type="molecule type" value="Genomic_DNA"/>
</dbReference>
<dbReference type="Proteomes" id="UP001198983">
    <property type="component" value="Chromosome"/>
</dbReference>
<accession>A0AAX2ZE00</accession>
<name>A0AAX2ZE00_9FIRM</name>
<evidence type="ECO:0000259" key="4">
    <source>
        <dbReference type="Pfam" id="PF01420"/>
    </source>
</evidence>
<keyword evidence="5" id="KW-0378">Hydrolase</keyword>
<evidence type="ECO:0000256" key="1">
    <source>
        <dbReference type="ARBA" id="ARBA00010923"/>
    </source>
</evidence>
<keyword evidence="2" id="KW-0680">Restriction system</keyword>
<comment type="similarity">
    <text evidence="1">Belongs to the type-I restriction system S methylase family.</text>
</comment>
<dbReference type="GO" id="GO:0009307">
    <property type="term" value="P:DNA restriction-modification system"/>
    <property type="evidence" value="ECO:0007669"/>
    <property type="project" value="UniProtKB-KW"/>
</dbReference>
<reference evidence="5 6" key="1">
    <citation type="journal article" date="2023" name="Int. J. Syst. Evol. Microbiol.">
        <title>Terrisporobacter hibernicus sp. nov., isolated from bovine faeces in Northern Ireland.</title>
        <authorList>
            <person name="Mitchell M."/>
            <person name="Nguyen S.V."/>
            <person name="Connor M."/>
            <person name="Fairley D.J."/>
            <person name="Donoghue O."/>
            <person name="Marshall H."/>
            <person name="Koolman L."/>
            <person name="McMullan G."/>
            <person name="Schaffer K.E."/>
            <person name="McGrath J.W."/>
            <person name="Fanning S."/>
        </authorList>
    </citation>
    <scope>NUCLEOTIDE SEQUENCE [LARGE SCALE GENOMIC DNA]</scope>
    <source>
        <strain evidence="5 6">MCA3</strain>
    </source>
</reference>
<evidence type="ECO:0000313" key="5">
    <source>
        <dbReference type="EMBL" id="UEL47211.1"/>
    </source>
</evidence>
<dbReference type="Pfam" id="PF01420">
    <property type="entry name" value="Methylase_S"/>
    <property type="match status" value="1"/>
</dbReference>
<dbReference type="RefSeq" id="WP_228415693.1">
    <property type="nucleotide sequence ID" value="NZ_CP081135.1"/>
</dbReference>
<feature type="domain" description="Type I restriction modification DNA specificity" evidence="4">
    <location>
        <begin position="91"/>
        <end position="265"/>
    </location>
</feature>
<evidence type="ECO:0000313" key="6">
    <source>
        <dbReference type="Proteomes" id="UP001198983"/>
    </source>
</evidence>
<dbReference type="EC" id="3.1.21.-" evidence="5"/>
<evidence type="ECO:0000256" key="2">
    <source>
        <dbReference type="ARBA" id="ARBA00022747"/>
    </source>
</evidence>
<dbReference type="GO" id="GO:0003677">
    <property type="term" value="F:DNA binding"/>
    <property type="evidence" value="ECO:0007669"/>
    <property type="project" value="UniProtKB-KW"/>
</dbReference>
<evidence type="ECO:0000256" key="3">
    <source>
        <dbReference type="ARBA" id="ARBA00023125"/>
    </source>
</evidence>
<dbReference type="SUPFAM" id="SSF116734">
    <property type="entry name" value="DNA methylase specificity domain"/>
    <property type="match status" value="1"/>
</dbReference>
<dbReference type="AlphaFoldDB" id="A0AAX2ZE00"/>
<keyword evidence="5" id="KW-0255">Endonuclease</keyword>
<keyword evidence="3" id="KW-0238">DNA-binding</keyword>
<dbReference type="InterPro" id="IPR000055">
    <property type="entry name" value="Restrct_endonuc_typeI_TRD"/>
</dbReference>
<proteinExistence type="inferred from homology"/>
<dbReference type="GO" id="GO:0016787">
    <property type="term" value="F:hydrolase activity"/>
    <property type="evidence" value="ECO:0007669"/>
    <property type="project" value="UniProtKB-KW"/>
</dbReference>
<dbReference type="InterPro" id="IPR044946">
    <property type="entry name" value="Restrct_endonuc_typeI_TRD_sf"/>
</dbReference>